<evidence type="ECO:0000259" key="6">
    <source>
        <dbReference type="PROSITE" id="PS50949"/>
    </source>
</evidence>
<reference evidence="7 8" key="1">
    <citation type="submission" date="2016-10" db="EMBL/GenBank/DDBJ databases">
        <authorList>
            <person name="de Groot N.N."/>
        </authorList>
    </citation>
    <scope>NUCLEOTIDE SEQUENCE [LARGE SCALE GENOMIC DNA]</scope>
    <source>
        <strain evidence="7 8">CGMCC 4.2026</strain>
    </source>
</reference>
<keyword evidence="8" id="KW-1185">Reference proteome</keyword>
<proteinExistence type="inferred from homology"/>
<evidence type="ECO:0000256" key="1">
    <source>
        <dbReference type="ARBA" id="ARBA00005384"/>
    </source>
</evidence>
<keyword evidence="3" id="KW-0805">Transcription regulation</keyword>
<dbReference type="InterPro" id="IPR036390">
    <property type="entry name" value="WH_DNA-bd_sf"/>
</dbReference>
<protein>
    <submittedName>
        <fullName evidence="7">Transcriptional regulator, GntR family</fullName>
    </submittedName>
</protein>
<evidence type="ECO:0000256" key="3">
    <source>
        <dbReference type="ARBA" id="ARBA00023015"/>
    </source>
</evidence>
<dbReference type="PANTHER" id="PTHR46577:SF1">
    <property type="entry name" value="HTH-TYPE TRANSCRIPTIONAL REGULATORY PROTEIN GABR"/>
    <property type="match status" value="1"/>
</dbReference>
<dbReference type="GO" id="GO:0003700">
    <property type="term" value="F:DNA-binding transcription factor activity"/>
    <property type="evidence" value="ECO:0007669"/>
    <property type="project" value="InterPro"/>
</dbReference>
<dbReference type="InterPro" id="IPR004839">
    <property type="entry name" value="Aminotransferase_I/II_large"/>
</dbReference>
<keyword evidence="5" id="KW-0804">Transcription</keyword>
<dbReference type="InterPro" id="IPR015422">
    <property type="entry name" value="PyrdxlP-dep_Trfase_small"/>
</dbReference>
<dbReference type="InterPro" id="IPR036388">
    <property type="entry name" value="WH-like_DNA-bd_sf"/>
</dbReference>
<dbReference type="InterPro" id="IPR000524">
    <property type="entry name" value="Tscrpt_reg_HTH_GntR"/>
</dbReference>
<feature type="domain" description="HTH gntR-type" evidence="6">
    <location>
        <begin position="12"/>
        <end position="80"/>
    </location>
</feature>
<evidence type="ECO:0000256" key="2">
    <source>
        <dbReference type="ARBA" id="ARBA00022898"/>
    </source>
</evidence>
<dbReference type="SUPFAM" id="SSF53383">
    <property type="entry name" value="PLP-dependent transferases"/>
    <property type="match status" value="1"/>
</dbReference>
<evidence type="ECO:0000313" key="8">
    <source>
        <dbReference type="Proteomes" id="UP000181951"/>
    </source>
</evidence>
<dbReference type="Pfam" id="PF00155">
    <property type="entry name" value="Aminotran_1_2"/>
    <property type="match status" value="1"/>
</dbReference>
<keyword evidence="2" id="KW-0663">Pyridoxal phosphate</keyword>
<dbReference type="CDD" id="cd00609">
    <property type="entry name" value="AAT_like"/>
    <property type="match status" value="1"/>
</dbReference>
<dbReference type="AlphaFoldDB" id="A0A1H8IYC9"/>
<name>A0A1H8IYC9_9ACTN</name>
<evidence type="ECO:0000313" key="7">
    <source>
        <dbReference type="EMBL" id="SEN73185.1"/>
    </source>
</evidence>
<dbReference type="OrthoDB" id="4336542at2"/>
<dbReference type="InterPro" id="IPR015424">
    <property type="entry name" value="PyrdxlP-dep_Trfase"/>
</dbReference>
<dbReference type="GO" id="GO:0003677">
    <property type="term" value="F:DNA binding"/>
    <property type="evidence" value="ECO:0007669"/>
    <property type="project" value="UniProtKB-KW"/>
</dbReference>
<organism evidence="7 8">
    <name type="scientific">Actinacidiphila rubida</name>
    <dbReference type="NCBI Taxonomy" id="310780"/>
    <lineage>
        <taxon>Bacteria</taxon>
        <taxon>Bacillati</taxon>
        <taxon>Actinomycetota</taxon>
        <taxon>Actinomycetes</taxon>
        <taxon>Kitasatosporales</taxon>
        <taxon>Streptomycetaceae</taxon>
        <taxon>Actinacidiphila</taxon>
    </lineage>
</organism>
<dbReference type="Gene3D" id="3.40.640.10">
    <property type="entry name" value="Type I PLP-dependent aspartate aminotransferase-like (Major domain)"/>
    <property type="match status" value="1"/>
</dbReference>
<dbReference type="SMART" id="SM00345">
    <property type="entry name" value="HTH_GNTR"/>
    <property type="match status" value="1"/>
</dbReference>
<dbReference type="STRING" id="310780.SAMN05216267_100935"/>
<sequence>MSFVLGEYRITGRGASAIAASIESAVGSGALPPGETLPPLRELARALDVNPNTVAAAYRLLRDRGVIETAGRRGSRVRSRPATAPRDEIRIDVPARARDISTGNPDTALLPPLADALAAAAVHHAQAPVLYGSAPVDAELGALARAAFDADGVPDGPISLTSGSLDAIERVLAAHLRPGDAVAVEDPGWGSVLDLVPAMGLRAVPVGVDDEGPLVADVARALAGGARALVVTDRGQNPTGAALSAERAAELRELLAAHRDVLVIDDDHVHGLTDLPLHCLAGATEHWALVRSTAKAYGPDLRLAVSTGDALTVDRVRGRYRLGAGWVSHLLQRTVVHLWRNDAVDVDATARSYTARREALLRALADRGVAAHGRSGMNIWVPVSDETGAVAGLLQHGWAVAPGARFRARSAPGIRLTVSPLAHEDIEPLADAVAAVLRPAGASRYA</sequence>
<keyword evidence="4" id="KW-0238">DNA-binding</keyword>
<dbReference type="Proteomes" id="UP000181951">
    <property type="component" value="Unassembled WGS sequence"/>
</dbReference>
<dbReference type="GO" id="GO:0030170">
    <property type="term" value="F:pyridoxal phosphate binding"/>
    <property type="evidence" value="ECO:0007669"/>
    <property type="project" value="InterPro"/>
</dbReference>
<accession>A0A1H8IYC9</accession>
<dbReference type="EMBL" id="FODD01000009">
    <property type="protein sequence ID" value="SEN73185.1"/>
    <property type="molecule type" value="Genomic_DNA"/>
</dbReference>
<gene>
    <name evidence="7" type="ORF">SAMN05216267_100935</name>
</gene>
<dbReference type="Pfam" id="PF00392">
    <property type="entry name" value="GntR"/>
    <property type="match status" value="1"/>
</dbReference>
<evidence type="ECO:0000256" key="4">
    <source>
        <dbReference type="ARBA" id="ARBA00023125"/>
    </source>
</evidence>
<dbReference type="CDD" id="cd07377">
    <property type="entry name" value="WHTH_GntR"/>
    <property type="match status" value="1"/>
</dbReference>
<dbReference type="PROSITE" id="PS50949">
    <property type="entry name" value="HTH_GNTR"/>
    <property type="match status" value="1"/>
</dbReference>
<comment type="similarity">
    <text evidence="1">In the C-terminal section; belongs to the class-I pyridoxal-phosphate-dependent aminotransferase family.</text>
</comment>
<dbReference type="Gene3D" id="1.10.10.10">
    <property type="entry name" value="Winged helix-like DNA-binding domain superfamily/Winged helix DNA-binding domain"/>
    <property type="match status" value="1"/>
</dbReference>
<dbReference type="InterPro" id="IPR051446">
    <property type="entry name" value="HTH_trans_reg/aminotransferase"/>
</dbReference>
<dbReference type="PANTHER" id="PTHR46577">
    <property type="entry name" value="HTH-TYPE TRANSCRIPTIONAL REGULATORY PROTEIN GABR"/>
    <property type="match status" value="1"/>
</dbReference>
<dbReference type="SUPFAM" id="SSF46785">
    <property type="entry name" value="Winged helix' DNA-binding domain"/>
    <property type="match status" value="1"/>
</dbReference>
<dbReference type="InterPro" id="IPR015421">
    <property type="entry name" value="PyrdxlP-dep_Trfase_major"/>
</dbReference>
<dbReference type="Gene3D" id="3.90.1150.10">
    <property type="entry name" value="Aspartate Aminotransferase, domain 1"/>
    <property type="match status" value="1"/>
</dbReference>
<evidence type="ECO:0000256" key="5">
    <source>
        <dbReference type="ARBA" id="ARBA00023163"/>
    </source>
</evidence>